<dbReference type="AlphaFoldDB" id="A0AAJ0B492"/>
<sequence length="200" mass="21087">MTRPLLPSRTAIAFTVLHGLSVAGCLVAIVAASYSAATNTKSAIATTGAFIAAFLALAVSIVEILGFSAVRRIKRCPLGYLWLLELSTAVVAYGAPAASVLGWEMKEYERCRYDDSEWWGCGDMTSSMDPGMMAAVGGLYLAGTIHAILFVVTAVQSCLLRWKGTKINTNRGEEGENTGIPDTTGPSAVLAVPPKALVRS</sequence>
<evidence type="ECO:0000313" key="2">
    <source>
        <dbReference type="EMBL" id="KAK1749902.1"/>
    </source>
</evidence>
<protein>
    <submittedName>
        <fullName evidence="2">Uncharacterized protein</fullName>
    </submittedName>
</protein>
<dbReference type="Proteomes" id="UP001239445">
    <property type="component" value="Unassembled WGS sequence"/>
</dbReference>
<evidence type="ECO:0000256" key="1">
    <source>
        <dbReference type="SAM" id="Phobius"/>
    </source>
</evidence>
<feature type="transmembrane region" description="Helical" evidence="1">
    <location>
        <begin position="43"/>
        <end position="67"/>
    </location>
</feature>
<organism evidence="2 3">
    <name type="scientific">Echria macrotheca</name>
    <dbReference type="NCBI Taxonomy" id="438768"/>
    <lineage>
        <taxon>Eukaryota</taxon>
        <taxon>Fungi</taxon>
        <taxon>Dikarya</taxon>
        <taxon>Ascomycota</taxon>
        <taxon>Pezizomycotina</taxon>
        <taxon>Sordariomycetes</taxon>
        <taxon>Sordariomycetidae</taxon>
        <taxon>Sordariales</taxon>
        <taxon>Schizotheciaceae</taxon>
        <taxon>Echria</taxon>
    </lineage>
</organism>
<reference evidence="2" key="1">
    <citation type="submission" date="2023-06" db="EMBL/GenBank/DDBJ databases">
        <title>Genome-scale phylogeny and comparative genomics of the fungal order Sordariales.</title>
        <authorList>
            <consortium name="Lawrence Berkeley National Laboratory"/>
            <person name="Hensen N."/>
            <person name="Bonometti L."/>
            <person name="Westerberg I."/>
            <person name="Brannstrom I.O."/>
            <person name="Guillou S."/>
            <person name="Cros-Aarteil S."/>
            <person name="Calhoun S."/>
            <person name="Haridas S."/>
            <person name="Kuo A."/>
            <person name="Mondo S."/>
            <person name="Pangilinan J."/>
            <person name="Riley R."/>
            <person name="Labutti K."/>
            <person name="Andreopoulos B."/>
            <person name="Lipzen A."/>
            <person name="Chen C."/>
            <person name="Yanf M."/>
            <person name="Daum C."/>
            <person name="Ng V."/>
            <person name="Clum A."/>
            <person name="Steindorff A."/>
            <person name="Ohm R."/>
            <person name="Martin F."/>
            <person name="Silar P."/>
            <person name="Natvig D."/>
            <person name="Lalanne C."/>
            <person name="Gautier V."/>
            <person name="Ament-Velasquez S.L."/>
            <person name="Kruys A."/>
            <person name="Hutchinson M.I."/>
            <person name="Powell A.J."/>
            <person name="Barry K."/>
            <person name="Miller A.N."/>
            <person name="Grigoriev I.V."/>
            <person name="Debuchy R."/>
            <person name="Gladieux P."/>
            <person name="Thoren M.H."/>
            <person name="Johannesson H."/>
        </authorList>
    </citation>
    <scope>NUCLEOTIDE SEQUENCE</scope>
    <source>
        <strain evidence="2">PSN4</strain>
    </source>
</reference>
<evidence type="ECO:0000313" key="3">
    <source>
        <dbReference type="Proteomes" id="UP001239445"/>
    </source>
</evidence>
<keyword evidence="3" id="KW-1185">Reference proteome</keyword>
<comment type="caution">
    <text evidence="2">The sequence shown here is derived from an EMBL/GenBank/DDBJ whole genome shotgun (WGS) entry which is preliminary data.</text>
</comment>
<dbReference type="PROSITE" id="PS51257">
    <property type="entry name" value="PROKAR_LIPOPROTEIN"/>
    <property type="match status" value="1"/>
</dbReference>
<name>A0AAJ0B492_9PEZI</name>
<feature type="transmembrane region" description="Helical" evidence="1">
    <location>
        <begin position="132"/>
        <end position="155"/>
    </location>
</feature>
<dbReference type="EMBL" id="MU839851">
    <property type="protein sequence ID" value="KAK1749902.1"/>
    <property type="molecule type" value="Genomic_DNA"/>
</dbReference>
<proteinExistence type="predicted"/>
<feature type="transmembrane region" description="Helical" evidence="1">
    <location>
        <begin position="12"/>
        <end position="37"/>
    </location>
</feature>
<keyword evidence="1" id="KW-0472">Membrane</keyword>
<keyword evidence="1" id="KW-0812">Transmembrane</keyword>
<keyword evidence="1" id="KW-1133">Transmembrane helix</keyword>
<gene>
    <name evidence="2" type="ORF">QBC47DRAFT_395201</name>
</gene>
<accession>A0AAJ0B492</accession>
<feature type="transmembrane region" description="Helical" evidence="1">
    <location>
        <begin position="79"/>
        <end position="103"/>
    </location>
</feature>